<dbReference type="Gene3D" id="1.10.287.70">
    <property type="match status" value="1"/>
</dbReference>
<evidence type="ECO:0000256" key="8">
    <source>
        <dbReference type="RuleBase" id="RU003375"/>
    </source>
</evidence>
<reference evidence="11" key="1">
    <citation type="journal article" date="2019" name="BMC Genomics">
        <title>Arm-less mitochondrial tRNAs conserved for over 30 millions of years in spiders.</title>
        <authorList>
            <person name="Pons J."/>
            <person name="Bover P."/>
            <person name="Bidegaray-Batista L."/>
            <person name="Arnedo M."/>
        </authorList>
    </citation>
    <scope>NUCLEOTIDE SEQUENCE</scope>
    <source>
        <strain evidence="11">K350</strain>
    </source>
</reference>
<dbReference type="Pfam" id="PF00510">
    <property type="entry name" value="COX3"/>
    <property type="match status" value="1"/>
</dbReference>
<keyword evidence="7 9" id="KW-0472">Membrane</keyword>
<dbReference type="Gene3D" id="1.20.120.80">
    <property type="entry name" value="Cytochrome c oxidase, subunit III, four-helix bundle"/>
    <property type="match status" value="1"/>
</dbReference>
<evidence type="ECO:0000256" key="4">
    <source>
        <dbReference type="ARBA" id="ARBA00022692"/>
    </source>
</evidence>
<evidence type="ECO:0000256" key="9">
    <source>
        <dbReference type="SAM" id="Phobius"/>
    </source>
</evidence>
<dbReference type="GO" id="GO:0005739">
    <property type="term" value="C:mitochondrion"/>
    <property type="evidence" value="ECO:0007669"/>
    <property type="project" value="TreeGrafter"/>
</dbReference>
<geneLocation type="mitochondrion" evidence="11"/>
<dbReference type="PANTHER" id="PTHR11403:SF7">
    <property type="entry name" value="CYTOCHROME C OXIDASE SUBUNIT 3"/>
    <property type="match status" value="1"/>
</dbReference>
<organism evidence="11">
    <name type="scientific">Harpactocrates apennicola</name>
    <dbReference type="NCBI Taxonomy" id="1110479"/>
    <lineage>
        <taxon>Eukaryota</taxon>
        <taxon>Metazoa</taxon>
        <taxon>Ecdysozoa</taxon>
        <taxon>Arthropoda</taxon>
        <taxon>Chelicerata</taxon>
        <taxon>Arachnida</taxon>
        <taxon>Araneae</taxon>
        <taxon>Araneomorphae</taxon>
        <taxon>Haplogynae</taxon>
        <taxon>Dysderoidea</taxon>
        <taxon>Dysderidae</taxon>
        <taxon>Harpactocrates</taxon>
    </lineage>
</organism>
<dbReference type="InterPro" id="IPR035973">
    <property type="entry name" value="Cyt_c_oxidase_su3-like_sf"/>
</dbReference>
<accession>A0A516IMD3</accession>
<sequence>MVNKVFQPYHIVNISPWPLIVSFNVMVIVLGLINVFVASQWTLWFTGMLGLLFCVVVWWRDVIRESMFQGCHNSLVLSGLMVGMVLFILSEVFFFISFFWSYFHFSLSPGMEVGANWPPTGVSTFNPFGIPLLNTIILLASGVSVTYAHQSILSSKTYTFSFSLLLTWILGLYFLSLQMFEYFSAFFDMSFSVYGSVFFMATGFHGFHVLVGSLFLMTMWVRAMKLQFSSTHHFGFEAAAWYWHFVDVVWLFLFSSVYWWGS</sequence>
<keyword evidence="6 9" id="KW-1133">Transmembrane helix</keyword>
<dbReference type="InterPro" id="IPR013833">
    <property type="entry name" value="Cyt_c_oxidase_su3_a-hlx"/>
</dbReference>
<dbReference type="GO" id="GO:0006123">
    <property type="term" value="P:mitochondrial electron transport, cytochrome c to oxygen"/>
    <property type="evidence" value="ECO:0007669"/>
    <property type="project" value="TreeGrafter"/>
</dbReference>
<feature type="transmembrane region" description="Helical" evidence="9">
    <location>
        <begin position="128"/>
        <end position="148"/>
    </location>
</feature>
<dbReference type="RefSeq" id="YP_009679475.1">
    <property type="nucleotide sequence ID" value="NC_044081.1"/>
</dbReference>
<evidence type="ECO:0000256" key="3">
    <source>
        <dbReference type="ARBA" id="ARBA00015944"/>
    </source>
</evidence>
<evidence type="ECO:0000256" key="7">
    <source>
        <dbReference type="ARBA" id="ARBA00023136"/>
    </source>
</evidence>
<keyword evidence="5" id="KW-1278">Translocase</keyword>
<dbReference type="GO" id="GO:0004129">
    <property type="term" value="F:cytochrome-c oxidase activity"/>
    <property type="evidence" value="ECO:0007669"/>
    <property type="project" value="InterPro"/>
</dbReference>
<dbReference type="SUPFAM" id="SSF81452">
    <property type="entry name" value="Cytochrome c oxidase subunit III-like"/>
    <property type="match status" value="1"/>
</dbReference>
<dbReference type="PROSITE" id="PS50253">
    <property type="entry name" value="COX3"/>
    <property type="match status" value="1"/>
</dbReference>
<feature type="transmembrane region" description="Helical" evidence="9">
    <location>
        <begin position="75"/>
        <end position="103"/>
    </location>
</feature>
<evidence type="ECO:0000256" key="6">
    <source>
        <dbReference type="ARBA" id="ARBA00022989"/>
    </source>
</evidence>
<dbReference type="InterPro" id="IPR000298">
    <property type="entry name" value="Cyt_c_oxidase-like_su3"/>
</dbReference>
<evidence type="ECO:0000256" key="1">
    <source>
        <dbReference type="ARBA" id="ARBA00004141"/>
    </source>
</evidence>
<dbReference type="PANTHER" id="PTHR11403">
    <property type="entry name" value="CYTOCHROME C OXIDASE SUBUNIT III"/>
    <property type="match status" value="1"/>
</dbReference>
<evidence type="ECO:0000259" key="10">
    <source>
        <dbReference type="PROSITE" id="PS50253"/>
    </source>
</evidence>
<comment type="subcellular location">
    <subcellularLocation>
        <location evidence="1">Membrane</location>
        <topology evidence="1">Multi-pass membrane protein</topology>
    </subcellularLocation>
</comment>
<feature type="transmembrane region" description="Helical" evidence="9">
    <location>
        <begin position="197"/>
        <end position="221"/>
    </location>
</feature>
<feature type="transmembrane region" description="Helical" evidence="9">
    <location>
        <begin position="12"/>
        <end position="37"/>
    </location>
</feature>
<dbReference type="CDD" id="cd01665">
    <property type="entry name" value="Cyt_c_Oxidase_III"/>
    <property type="match status" value="1"/>
</dbReference>
<dbReference type="AlphaFoldDB" id="A0A516IMD3"/>
<keyword evidence="4 8" id="KW-0812">Transmembrane</keyword>
<feature type="transmembrane region" description="Helical" evidence="9">
    <location>
        <begin position="43"/>
        <end position="63"/>
    </location>
</feature>
<dbReference type="InterPro" id="IPR033945">
    <property type="entry name" value="Cyt_c_oxase_su3_dom"/>
</dbReference>
<feature type="transmembrane region" description="Helical" evidence="9">
    <location>
        <begin position="160"/>
        <end position="177"/>
    </location>
</feature>
<gene>
    <name evidence="11" type="primary">cox3</name>
</gene>
<feature type="transmembrane region" description="Helical" evidence="9">
    <location>
        <begin position="241"/>
        <end position="261"/>
    </location>
</feature>
<proteinExistence type="inferred from homology"/>
<dbReference type="InterPro" id="IPR024791">
    <property type="entry name" value="Cyt_c/ubiquinol_Oxase_su3"/>
</dbReference>
<name>A0A516IMD3_9ARAC</name>
<protein>
    <recommendedName>
        <fullName evidence="3 8">Cytochrome c oxidase subunit 3</fullName>
    </recommendedName>
</protein>
<comment type="function">
    <text evidence="8">Component of the cytochrome c oxidase, the last enzyme in the mitochondrial electron transport chain which drives oxidative phosphorylation. The respiratory chain contains 3 multisubunit complexes succinate dehydrogenase (complex II, CII), ubiquinol-cytochrome c oxidoreductase (cytochrome b-c1 complex, complex III, CIII) and cytochrome c oxidase (complex IV, CIV), that cooperate to transfer electrons derived from NADH and succinate to molecular oxygen, creating an electrochemical gradient over the inner membrane that drives transmembrane transport and the ATP synthase. Cytochrome c oxidase is the component of the respiratory chain that catalyzes the reduction of oxygen to water. Electrons originating from reduced cytochrome c in the intermembrane space (IMS) are transferred via the dinuclear copper A center (CU(A)) of subunit 2 and heme A of subunit 1 to the active site in subunit 1, a binuclear center (BNC) formed by heme A3 and copper B (CU(B)). The BNC reduces molecular oxygen to 2 water molecules using 4 electrons from cytochrome c in the IMS and 4 protons from the mitochondrial matrix.</text>
</comment>
<evidence type="ECO:0000256" key="2">
    <source>
        <dbReference type="ARBA" id="ARBA00010581"/>
    </source>
</evidence>
<evidence type="ECO:0000313" key="11">
    <source>
        <dbReference type="EMBL" id="QDP17922.1"/>
    </source>
</evidence>
<dbReference type="EMBL" id="MN052924">
    <property type="protein sequence ID" value="QDP17922.1"/>
    <property type="molecule type" value="Genomic_DNA"/>
</dbReference>
<comment type="similarity">
    <text evidence="2 8">Belongs to the cytochrome c oxidase subunit 3 family.</text>
</comment>
<dbReference type="GeneID" id="41041203"/>
<dbReference type="GO" id="GO:0016020">
    <property type="term" value="C:membrane"/>
    <property type="evidence" value="ECO:0007669"/>
    <property type="project" value="UniProtKB-SubCell"/>
</dbReference>
<evidence type="ECO:0000256" key="5">
    <source>
        <dbReference type="ARBA" id="ARBA00022967"/>
    </source>
</evidence>
<feature type="domain" description="Heme-copper oxidase subunit III family profile" evidence="10">
    <location>
        <begin position="5"/>
        <end position="262"/>
    </location>
</feature>
<keyword evidence="8 11" id="KW-0496">Mitochondrion</keyword>